<evidence type="ECO:0000259" key="1">
    <source>
        <dbReference type="Pfam" id="PF04069"/>
    </source>
</evidence>
<evidence type="ECO:0000313" key="3">
    <source>
        <dbReference type="Proteomes" id="UP001596254"/>
    </source>
</evidence>
<feature type="domain" description="ABC-type glycine betaine transport system substrate-binding" evidence="1">
    <location>
        <begin position="38"/>
        <end position="302"/>
    </location>
</feature>
<dbReference type="SUPFAM" id="SSF53850">
    <property type="entry name" value="Periplasmic binding protein-like II"/>
    <property type="match status" value="1"/>
</dbReference>
<dbReference type="Gene3D" id="3.40.190.120">
    <property type="entry name" value="Osmoprotection protein (prox), domain 2"/>
    <property type="match status" value="1"/>
</dbReference>
<organism evidence="2 3">
    <name type="scientific">Levilactobacillus tongjiangensis</name>
    <dbReference type="NCBI Taxonomy" id="2486023"/>
    <lineage>
        <taxon>Bacteria</taxon>
        <taxon>Bacillati</taxon>
        <taxon>Bacillota</taxon>
        <taxon>Bacilli</taxon>
        <taxon>Lactobacillales</taxon>
        <taxon>Lactobacillaceae</taxon>
        <taxon>Levilactobacillus</taxon>
    </lineage>
</organism>
<dbReference type="Pfam" id="PF04069">
    <property type="entry name" value="OpuAC"/>
    <property type="match status" value="1"/>
</dbReference>
<dbReference type="Proteomes" id="UP001596254">
    <property type="component" value="Unassembled WGS sequence"/>
</dbReference>
<proteinExistence type="predicted"/>
<evidence type="ECO:0000313" key="2">
    <source>
        <dbReference type="EMBL" id="MFC6207917.1"/>
    </source>
</evidence>
<dbReference type="InterPro" id="IPR007210">
    <property type="entry name" value="ABC_Gly_betaine_transp_sub-bd"/>
</dbReference>
<accession>A0ABW1SU46</accession>
<sequence length="312" mass="35110">MRKHLRKWLAGLLVVIAILPLSGCSFSFPGLSGSGSNTVRIASQNTTEQQIMAYMIQGMITHYTKLDSTIINNLGSGNVSFNALKNKQADISSIRFYGTDLTTILNEKFERDPAKVKTTVRDEFQNRYHMTYLKDYGFSDTYAWMVKQSYAKKHNLQTVSDLQKLSPNMTVGIDQIWQNRQGDGYPAFQKMYGFGFGKVLPMQTGLLYDALSADKMDAVLGYSTDGRVSSYHLKLLKDDKNFFPPYDAAPVATDAILKAHPELKPVLNRLAGKISLKTMQTLNYKVDDQLEEPQTVANDFLKAHHYFEGGND</sequence>
<protein>
    <submittedName>
        <fullName evidence="2">Osmoprotectant ABC transporter substrate-binding protein</fullName>
    </submittedName>
</protein>
<keyword evidence="3" id="KW-1185">Reference proteome</keyword>
<name>A0ABW1SU46_9LACO</name>
<dbReference type="EMBL" id="JBHSSK010000027">
    <property type="protein sequence ID" value="MFC6207917.1"/>
    <property type="molecule type" value="Genomic_DNA"/>
</dbReference>
<comment type="caution">
    <text evidence="2">The sequence shown here is derived from an EMBL/GenBank/DDBJ whole genome shotgun (WGS) entry which is preliminary data.</text>
</comment>
<reference evidence="3" key="1">
    <citation type="journal article" date="2019" name="Int. J. Syst. Evol. Microbiol.">
        <title>The Global Catalogue of Microorganisms (GCM) 10K type strain sequencing project: providing services to taxonomists for standard genome sequencing and annotation.</title>
        <authorList>
            <consortium name="The Broad Institute Genomics Platform"/>
            <consortium name="The Broad Institute Genome Sequencing Center for Infectious Disease"/>
            <person name="Wu L."/>
            <person name="Ma J."/>
        </authorList>
    </citation>
    <scope>NUCLEOTIDE SEQUENCE [LARGE SCALE GENOMIC DNA]</scope>
    <source>
        <strain evidence="3">CCM 8905</strain>
    </source>
</reference>
<dbReference type="RefSeq" id="WP_125694662.1">
    <property type="nucleotide sequence ID" value="NZ_JBHSSK010000027.1"/>
</dbReference>
<dbReference type="CDD" id="cd13608">
    <property type="entry name" value="PBP2_OpuCC_like"/>
    <property type="match status" value="1"/>
</dbReference>
<dbReference type="Gene3D" id="3.40.190.10">
    <property type="entry name" value="Periplasmic binding protein-like II"/>
    <property type="match status" value="1"/>
</dbReference>
<gene>
    <name evidence="2" type="ORF">ACFP1G_10645</name>
</gene>